<dbReference type="PANTHER" id="PTHR48228">
    <property type="entry name" value="SUCCINYL-COA--D-CITRAMALATE COA-TRANSFERASE"/>
    <property type="match status" value="1"/>
</dbReference>
<dbReference type="Proteomes" id="UP000196594">
    <property type="component" value="Unassembled WGS sequence"/>
</dbReference>
<dbReference type="EMBL" id="NHNT01000010">
    <property type="protein sequence ID" value="OUZ38223.1"/>
    <property type="molecule type" value="Genomic_DNA"/>
</dbReference>
<dbReference type="Pfam" id="PF02515">
    <property type="entry name" value="CoA_transf_3"/>
    <property type="match status" value="1"/>
</dbReference>
<name>A0ABX3ZFD4_9BACL</name>
<proteinExistence type="predicted"/>
<dbReference type="RefSeq" id="WP_087618015.1">
    <property type="nucleotide sequence ID" value="NZ_JAFBEY010000015.1"/>
</dbReference>
<dbReference type="InterPro" id="IPR003673">
    <property type="entry name" value="CoA-Trfase_fam_III"/>
</dbReference>
<gene>
    <name evidence="1" type="ORF">CBM15_14155</name>
</gene>
<dbReference type="Gene3D" id="3.40.50.10540">
    <property type="entry name" value="Crotonobetainyl-coa:carnitine coa-transferase, domain 1"/>
    <property type="match status" value="1"/>
</dbReference>
<evidence type="ECO:0000313" key="2">
    <source>
        <dbReference type="Proteomes" id="UP000196594"/>
    </source>
</evidence>
<sequence>MLLKGLKVLDFSTLLPGPFATMMLADLGAEVVHVTKPVEEGKQWGPNDYLQRSKKSLAVDLKSPEVVKSLKELLKEQQYDIVVEQFRPGVMARLGLDYETLKAISPGLIYCSITGYGQTGLYRERGGHDINYVSLSGVQGYSGTKENGPANIGFQVADLAGGSMHAVIGILSAVIYRDKTGVGQHLDISMTDCALTLNALFAHDYLAEGKPLPREELILNGGSLYGYYETLDGRYLSVGSLELKFRQQLCQAIGHPDLLPLAMSNKPEDIAKVKEQLQSIFLQKTFEEWQSIFFEVDACVEPVLTFEETVAHPLFKDRDMFVEIAKPDGSTQKQIACPIKSNLFKASYGTVGVHAGTHNDEILGSLLKK</sequence>
<keyword evidence="2" id="KW-1185">Reference proteome</keyword>
<dbReference type="InterPro" id="IPR023606">
    <property type="entry name" value="CoA-Trfase_III_dom_1_sf"/>
</dbReference>
<protein>
    <submittedName>
        <fullName evidence="1">Carnitine dehydratase</fullName>
    </submittedName>
</protein>
<comment type="caution">
    <text evidence="1">The sequence shown here is derived from an EMBL/GenBank/DDBJ whole genome shotgun (WGS) entry which is preliminary data.</text>
</comment>
<dbReference type="PANTHER" id="PTHR48228:SF5">
    <property type="entry name" value="ALPHA-METHYLACYL-COA RACEMASE"/>
    <property type="match status" value="1"/>
</dbReference>
<organism evidence="1 2">
    <name type="scientific">Solibacillus kalamii</name>
    <dbReference type="NCBI Taxonomy" id="1748298"/>
    <lineage>
        <taxon>Bacteria</taxon>
        <taxon>Bacillati</taxon>
        <taxon>Bacillota</taxon>
        <taxon>Bacilli</taxon>
        <taxon>Bacillales</taxon>
        <taxon>Caryophanaceae</taxon>
        <taxon>Solibacillus</taxon>
    </lineage>
</organism>
<accession>A0ABX3ZFD4</accession>
<dbReference type="InterPro" id="IPR044855">
    <property type="entry name" value="CoA-Trfase_III_dom3_sf"/>
</dbReference>
<dbReference type="SUPFAM" id="SSF89796">
    <property type="entry name" value="CoA-transferase family III (CaiB/BaiF)"/>
    <property type="match status" value="1"/>
</dbReference>
<dbReference type="Gene3D" id="3.30.1540.10">
    <property type="entry name" value="formyl-coa transferase, domain 3"/>
    <property type="match status" value="1"/>
</dbReference>
<reference evidence="1 2" key="1">
    <citation type="journal article" date="2017" name="Int. J. Syst. Evol. Microbiol.">
        <title>Solibacillus kalamii sp. nov., isolated from a high-efficiency particulate arrestance filter system used in the International Space Station.</title>
        <authorList>
            <person name="Checinska Sielaff A."/>
            <person name="Kumar R.M."/>
            <person name="Pal D."/>
            <person name="Mayilraj S."/>
            <person name="Venkateswaran K."/>
        </authorList>
    </citation>
    <scope>NUCLEOTIDE SEQUENCE [LARGE SCALE GENOMIC DNA]</scope>
    <source>
        <strain evidence="1 2">ISSFR-015</strain>
    </source>
</reference>
<dbReference type="InterPro" id="IPR050509">
    <property type="entry name" value="CoA-transferase_III"/>
</dbReference>
<evidence type="ECO:0000313" key="1">
    <source>
        <dbReference type="EMBL" id="OUZ38223.1"/>
    </source>
</evidence>